<organism evidence="2 3">
    <name type="scientific">Marinobacter xiaoshiensis</name>
    <dbReference type="NCBI Taxonomy" id="3073652"/>
    <lineage>
        <taxon>Bacteria</taxon>
        <taxon>Pseudomonadati</taxon>
        <taxon>Pseudomonadota</taxon>
        <taxon>Gammaproteobacteria</taxon>
        <taxon>Pseudomonadales</taxon>
        <taxon>Marinobacteraceae</taxon>
        <taxon>Marinobacter</taxon>
    </lineage>
</organism>
<gene>
    <name evidence="2" type="ORF">RKA07_12080</name>
</gene>
<evidence type="ECO:0000313" key="3">
    <source>
        <dbReference type="Proteomes" id="UP001267407"/>
    </source>
</evidence>
<feature type="domain" description="Alanine racemase N-terminal" evidence="1">
    <location>
        <begin position="56"/>
        <end position="293"/>
    </location>
</feature>
<dbReference type="CDD" id="cd06814">
    <property type="entry name" value="PLPDE_III_DSD_D-TA_like_3"/>
    <property type="match status" value="1"/>
</dbReference>
<dbReference type="RefSeq" id="WP_310966418.1">
    <property type="nucleotide sequence ID" value="NZ_JAVMBO010000017.1"/>
</dbReference>
<dbReference type="Proteomes" id="UP001267407">
    <property type="component" value="Unassembled WGS sequence"/>
</dbReference>
<dbReference type="InterPro" id="IPR001608">
    <property type="entry name" value="Ala_racemase_N"/>
</dbReference>
<dbReference type="InterPro" id="IPR051466">
    <property type="entry name" value="D-amino_acid_metab_enzyme"/>
</dbReference>
<dbReference type="InterPro" id="IPR029066">
    <property type="entry name" value="PLP-binding_barrel"/>
</dbReference>
<evidence type="ECO:0000313" key="2">
    <source>
        <dbReference type="EMBL" id="MDS1310828.1"/>
    </source>
</evidence>
<keyword evidence="3" id="KW-1185">Reference proteome</keyword>
<name>A0ABU2HJ91_9GAMM</name>
<dbReference type="SUPFAM" id="SSF51419">
    <property type="entry name" value="PLP-binding barrel"/>
    <property type="match status" value="1"/>
</dbReference>
<sequence>MNRRGFLFTGLLGGAAILTGAALLRPADKGKPYTAFFEALNAELKRAGPMRPVLLVDLDRLDHNIDVVKASLQRSGKALRLVEKSLPARGLLEYIVRRTGTDKLMSFHQPFLNQTAEYFPEADILLGKPLPARSVEVFYQQHQGQADPTARIQWLIDAPERLQEYLQIAQARNSRFRINIELDVGLHRGGVADMDTLNALLGLIADNPEHLEFSGFMGYDPFVGMELPSVLGSPETLLGKVMTRYQGFVDFTKNHYPALWRDGLALNTAGSPSYRLHETETLSTELAVGSAMVMPTHFDLPSLSDHIPAAFIASPVLKSAGPVNIPALDGKSRIFSWWDVNQRASYFMYGGNWLADFVAPEGLQSNSLYGRSSNQELVTASPGVGLEVNDQVFLRPQQSEAVLLQFGDILAMRNGKIVDHWPVYQDGSRA</sequence>
<dbReference type="PANTHER" id="PTHR28004">
    <property type="entry name" value="ZGC:162816-RELATED"/>
    <property type="match status" value="1"/>
</dbReference>
<evidence type="ECO:0000259" key="1">
    <source>
        <dbReference type="Pfam" id="PF01168"/>
    </source>
</evidence>
<dbReference type="Pfam" id="PF01168">
    <property type="entry name" value="Ala_racemase_N"/>
    <property type="match status" value="1"/>
</dbReference>
<reference evidence="2" key="1">
    <citation type="submission" date="2023-09" db="EMBL/GenBank/DDBJ databases">
        <title>Marinobacter sediminicola sp. nov. and Marinobacter maritimum sp. nov., isolated from marine sediment.</title>
        <authorList>
            <person name="An J."/>
        </authorList>
    </citation>
    <scope>NUCLEOTIDE SEQUENCE</scope>
    <source>
        <strain evidence="2">F60267</strain>
    </source>
</reference>
<protein>
    <submittedName>
        <fullName evidence="2">DSD1 family PLP-dependent enzyme</fullName>
    </submittedName>
</protein>
<dbReference type="EMBL" id="JAVMBO010000017">
    <property type="protein sequence ID" value="MDS1310828.1"/>
    <property type="molecule type" value="Genomic_DNA"/>
</dbReference>
<dbReference type="Gene3D" id="3.20.20.10">
    <property type="entry name" value="Alanine racemase"/>
    <property type="match status" value="1"/>
</dbReference>
<dbReference type="PANTHER" id="PTHR28004:SF2">
    <property type="entry name" value="D-SERINE DEHYDRATASE"/>
    <property type="match status" value="1"/>
</dbReference>
<accession>A0ABU2HJ91</accession>
<comment type="caution">
    <text evidence="2">The sequence shown here is derived from an EMBL/GenBank/DDBJ whole genome shotgun (WGS) entry which is preliminary data.</text>
</comment>
<proteinExistence type="predicted"/>